<keyword evidence="3" id="KW-1185">Reference proteome</keyword>
<gene>
    <name evidence="2" type="ORF">SISNIDRAFT_489306</name>
</gene>
<accession>A0A164Q5D5</accession>
<reference evidence="2 3" key="1">
    <citation type="journal article" date="2016" name="Mol. Biol. Evol.">
        <title>Comparative Genomics of Early-Diverging Mushroom-Forming Fungi Provides Insights into the Origins of Lignocellulose Decay Capabilities.</title>
        <authorList>
            <person name="Nagy L.G."/>
            <person name="Riley R."/>
            <person name="Tritt A."/>
            <person name="Adam C."/>
            <person name="Daum C."/>
            <person name="Floudas D."/>
            <person name="Sun H."/>
            <person name="Yadav J.S."/>
            <person name="Pangilinan J."/>
            <person name="Larsson K.H."/>
            <person name="Matsuura K."/>
            <person name="Barry K."/>
            <person name="Labutti K."/>
            <person name="Kuo R."/>
            <person name="Ohm R.A."/>
            <person name="Bhattacharya S.S."/>
            <person name="Shirouzu T."/>
            <person name="Yoshinaga Y."/>
            <person name="Martin F.M."/>
            <person name="Grigoriev I.V."/>
            <person name="Hibbett D.S."/>
        </authorList>
    </citation>
    <scope>NUCLEOTIDE SEQUENCE [LARGE SCALE GENOMIC DNA]</scope>
    <source>
        <strain evidence="2 3">HHB9708</strain>
    </source>
</reference>
<feature type="compositionally biased region" description="Polar residues" evidence="1">
    <location>
        <begin position="25"/>
        <end position="36"/>
    </location>
</feature>
<evidence type="ECO:0000313" key="2">
    <source>
        <dbReference type="EMBL" id="KZS89341.1"/>
    </source>
</evidence>
<name>A0A164Q5D5_9AGAM</name>
<dbReference type="Proteomes" id="UP000076722">
    <property type="component" value="Unassembled WGS sequence"/>
</dbReference>
<protein>
    <submittedName>
        <fullName evidence="2">Uncharacterized protein</fullName>
    </submittedName>
</protein>
<proteinExistence type="predicted"/>
<evidence type="ECO:0000313" key="3">
    <source>
        <dbReference type="Proteomes" id="UP000076722"/>
    </source>
</evidence>
<evidence type="ECO:0000256" key="1">
    <source>
        <dbReference type="SAM" id="MobiDB-lite"/>
    </source>
</evidence>
<feature type="region of interest" description="Disordered" evidence="1">
    <location>
        <begin position="1"/>
        <end position="95"/>
    </location>
</feature>
<organism evidence="2 3">
    <name type="scientific">Sistotremastrum niveocremeum HHB9708</name>
    <dbReference type="NCBI Taxonomy" id="1314777"/>
    <lineage>
        <taxon>Eukaryota</taxon>
        <taxon>Fungi</taxon>
        <taxon>Dikarya</taxon>
        <taxon>Basidiomycota</taxon>
        <taxon>Agaricomycotina</taxon>
        <taxon>Agaricomycetes</taxon>
        <taxon>Sistotremastrales</taxon>
        <taxon>Sistotremastraceae</taxon>
        <taxon>Sertulicium</taxon>
        <taxon>Sertulicium niveocremeum</taxon>
    </lineage>
</organism>
<dbReference type="EMBL" id="KV419428">
    <property type="protein sequence ID" value="KZS89341.1"/>
    <property type="molecule type" value="Genomic_DNA"/>
</dbReference>
<dbReference type="AlphaFoldDB" id="A0A164Q5D5"/>
<sequence length="512" mass="57706">MARKRKSSTTSLAKQEAKLSKVPRTDQTNDTSSSTKSKLKRFWSKSAAGQHSSSSSTATTSNTEPLPTPSPPPTSESQDSSNVAVPNPEVPPPTPQQLAVRFLRSALAEMPVVPEAPPLRDPERRRIVFNCHETTSRELKDEGEKRVSEKRAYAPTTNKLRETCGDKRLGMLVDRICEPLAKTTEHHRNVVKAFSCNDFLGYLVYRLGWHLDPDFVATREDLCELDRWEQSLKKDPSRRARGKVPKFLPNIGESYIEELCAQNGGDDREAKEWMRRIIEPLFKAATIPGDEFSSNQTNPYPAKSCAVCCEREMLDYVNEVSRRIILHGQILWHAVWKETGGQPMKFDANENLLSPHSHVLESGDALFKTFVTDGLLLTQPADIFERPESPELAVVAAALLDLLTSPEISGYLGGLVGLHLFFAEFKDRQKPSKKKLSQAFTAAMGWFGRHHDKDLVIMEPFMKLVVARAMKTLIAHGMFMYVEFSRYAQSLPFFVDNSADCLKFQTERRDSF</sequence>
<feature type="compositionally biased region" description="Low complexity" evidence="1">
    <location>
        <begin position="44"/>
        <end position="65"/>
    </location>
</feature>
<feature type="compositionally biased region" description="Low complexity" evidence="1">
    <location>
        <begin position="75"/>
        <end position="87"/>
    </location>
</feature>